<protein>
    <recommendedName>
        <fullName evidence="7">Peptidyl-prolyl isomerase CWC27</fullName>
    </recommendedName>
    <alternativeName>
        <fullName evidence="6">Peptidyl-prolyl isomerase cwc27</fullName>
    </alternativeName>
    <alternativeName>
        <fullName evidence="8 9">Rotamase CWC27</fullName>
    </alternativeName>
</protein>
<dbReference type="FunFam" id="2.40.100.10:FF:000007">
    <property type="entry name" value="Peptidyl-prolyl cis-trans isomerase CWC27 homolog"/>
    <property type="match status" value="1"/>
</dbReference>
<dbReference type="InterPro" id="IPR002130">
    <property type="entry name" value="Cyclophilin-type_PPIase_dom"/>
</dbReference>
<dbReference type="InterPro" id="IPR035897">
    <property type="entry name" value="Toll_tir_struct_dom_sf"/>
</dbReference>
<keyword evidence="13" id="KW-1185">Reference proteome</keyword>
<dbReference type="InterPro" id="IPR043136">
    <property type="entry name" value="B30.2/SPRY_sf"/>
</dbReference>
<evidence type="ECO:0000256" key="2">
    <source>
        <dbReference type="ARBA" id="ARBA00004123"/>
    </source>
</evidence>
<comment type="caution">
    <text evidence="12">The sequence shown here is derived from an EMBL/GenBank/DDBJ whole genome shotgun (WGS) entry which is preliminary data.</text>
</comment>
<evidence type="ECO:0000256" key="6">
    <source>
        <dbReference type="ARBA" id="ARBA00067721"/>
    </source>
</evidence>
<feature type="compositionally biased region" description="Polar residues" evidence="10">
    <location>
        <begin position="1029"/>
        <end position="1043"/>
    </location>
</feature>
<feature type="compositionally biased region" description="Basic and acidic residues" evidence="10">
    <location>
        <begin position="477"/>
        <end position="492"/>
    </location>
</feature>
<feature type="compositionally biased region" description="Polar residues" evidence="10">
    <location>
        <begin position="309"/>
        <end position="318"/>
    </location>
</feature>
<evidence type="ECO:0000256" key="7">
    <source>
        <dbReference type="ARBA" id="ARBA00071024"/>
    </source>
</evidence>
<dbReference type="InterPro" id="IPR000157">
    <property type="entry name" value="TIR_dom"/>
</dbReference>
<evidence type="ECO:0000256" key="1">
    <source>
        <dbReference type="ARBA" id="ARBA00000971"/>
    </source>
</evidence>
<dbReference type="GO" id="GO:0071013">
    <property type="term" value="C:catalytic step 2 spliceosome"/>
    <property type="evidence" value="ECO:0007669"/>
    <property type="project" value="TreeGrafter"/>
</dbReference>
<accession>A0A507ERD0</accession>
<dbReference type="Gene3D" id="3.40.50.10140">
    <property type="entry name" value="Toll/interleukin-1 receptor homology (TIR) domain"/>
    <property type="match status" value="1"/>
</dbReference>
<evidence type="ECO:0000256" key="8">
    <source>
        <dbReference type="ARBA" id="ARBA00082698"/>
    </source>
</evidence>
<evidence type="ECO:0000256" key="9">
    <source>
        <dbReference type="ARBA" id="ARBA00083804"/>
    </source>
</evidence>
<feature type="compositionally biased region" description="Low complexity" evidence="10">
    <location>
        <begin position="536"/>
        <end position="554"/>
    </location>
</feature>
<dbReference type="InterPro" id="IPR029000">
    <property type="entry name" value="Cyclophilin-like_dom_sf"/>
</dbReference>
<comment type="function">
    <text evidence="5">PPIases accelerate the folding of proteins. It catalyzes the cis-trans isomerization of proline imidic peptide bonds in oligopeptides. Involved in pre-mRNA splicing.</text>
</comment>
<organism evidence="12 13">
    <name type="scientific">Chytriomyces confervae</name>
    <dbReference type="NCBI Taxonomy" id="246404"/>
    <lineage>
        <taxon>Eukaryota</taxon>
        <taxon>Fungi</taxon>
        <taxon>Fungi incertae sedis</taxon>
        <taxon>Chytridiomycota</taxon>
        <taxon>Chytridiomycota incertae sedis</taxon>
        <taxon>Chytridiomycetes</taxon>
        <taxon>Chytridiales</taxon>
        <taxon>Chytriomycetaceae</taxon>
        <taxon>Chytriomyces</taxon>
    </lineage>
</organism>
<evidence type="ECO:0000313" key="13">
    <source>
        <dbReference type="Proteomes" id="UP000320333"/>
    </source>
</evidence>
<dbReference type="GO" id="GO:0007165">
    <property type="term" value="P:signal transduction"/>
    <property type="evidence" value="ECO:0007669"/>
    <property type="project" value="InterPro"/>
</dbReference>
<feature type="region of interest" description="Disordered" evidence="10">
    <location>
        <begin position="240"/>
        <end position="365"/>
    </location>
</feature>
<feature type="region of interest" description="Disordered" evidence="10">
    <location>
        <begin position="516"/>
        <end position="559"/>
    </location>
</feature>
<dbReference type="STRING" id="246404.A0A507ERD0"/>
<name>A0A507ERD0_9FUNG</name>
<evidence type="ECO:0000256" key="4">
    <source>
        <dbReference type="ARBA" id="ARBA00038509"/>
    </source>
</evidence>
<dbReference type="Proteomes" id="UP000320333">
    <property type="component" value="Unassembled WGS sequence"/>
</dbReference>
<dbReference type="Pfam" id="PF00160">
    <property type="entry name" value="Pro_isomerase"/>
    <property type="match status" value="1"/>
</dbReference>
<dbReference type="PROSITE" id="PS00170">
    <property type="entry name" value="CSA_PPIASE_1"/>
    <property type="match status" value="1"/>
</dbReference>
<evidence type="ECO:0000256" key="5">
    <source>
        <dbReference type="ARBA" id="ARBA00055615"/>
    </source>
</evidence>
<evidence type="ECO:0000259" key="11">
    <source>
        <dbReference type="PROSITE" id="PS50072"/>
    </source>
</evidence>
<dbReference type="Pfam" id="PF13676">
    <property type="entry name" value="TIR_2"/>
    <property type="match status" value="1"/>
</dbReference>
<dbReference type="Gene3D" id="2.60.120.920">
    <property type="match status" value="1"/>
</dbReference>
<dbReference type="SUPFAM" id="SSF52200">
    <property type="entry name" value="Toll/Interleukin receptor TIR domain"/>
    <property type="match status" value="1"/>
</dbReference>
<comment type="catalytic activity">
    <reaction evidence="1">
        <text>[protein]-peptidylproline (omega=180) = [protein]-peptidylproline (omega=0)</text>
        <dbReference type="Rhea" id="RHEA:16237"/>
        <dbReference type="Rhea" id="RHEA-COMP:10747"/>
        <dbReference type="Rhea" id="RHEA-COMP:10748"/>
        <dbReference type="ChEBI" id="CHEBI:83833"/>
        <dbReference type="ChEBI" id="CHEBI:83834"/>
        <dbReference type="EC" id="5.2.1.8"/>
    </reaction>
</comment>
<dbReference type="PROSITE" id="PS50072">
    <property type="entry name" value="CSA_PPIASE_2"/>
    <property type="match status" value="1"/>
</dbReference>
<dbReference type="CDD" id="cd01925">
    <property type="entry name" value="cyclophilin_CeCYP16-like"/>
    <property type="match status" value="1"/>
</dbReference>
<evidence type="ECO:0000256" key="3">
    <source>
        <dbReference type="ARBA" id="ARBA00023242"/>
    </source>
</evidence>
<dbReference type="PRINTS" id="PR00153">
    <property type="entry name" value="CSAPPISMRASE"/>
</dbReference>
<gene>
    <name evidence="12" type="ORF">CcCBS67573_g07857</name>
</gene>
<dbReference type="PANTHER" id="PTHR45625:SF6">
    <property type="entry name" value="SPLICEOSOME-ASSOCIATED PROTEIN CWC27 HOMOLOG"/>
    <property type="match status" value="1"/>
</dbReference>
<feature type="region of interest" description="Disordered" evidence="10">
    <location>
        <begin position="466"/>
        <end position="495"/>
    </location>
</feature>
<dbReference type="SUPFAM" id="SSF50891">
    <property type="entry name" value="Cyclophilin-like"/>
    <property type="match status" value="1"/>
</dbReference>
<feature type="domain" description="PPIase cyclophilin-type" evidence="11">
    <location>
        <begin position="19"/>
        <end position="166"/>
    </location>
</feature>
<evidence type="ECO:0000256" key="10">
    <source>
        <dbReference type="SAM" id="MobiDB-lite"/>
    </source>
</evidence>
<evidence type="ECO:0000313" key="12">
    <source>
        <dbReference type="EMBL" id="TPX66392.1"/>
    </source>
</evidence>
<dbReference type="GO" id="GO:0006457">
    <property type="term" value="P:protein folding"/>
    <property type="evidence" value="ECO:0007669"/>
    <property type="project" value="InterPro"/>
</dbReference>
<sequence length="1923" mass="213959">MSYAYATEPPTKGKVVLKTTMGDLEIELWPKEAPKAVRNFVQLCLEGYYDETQFHRLVKGFIVQGGDPTGTGTGGESIYSEAFPDEIHTRLRFSHRGLLAMANTSRNCNNSQFFFTLDKTPELDRKNTIFGKVVGDTIYNLLEIGEAEVGEDERPLYPIKINSVEVLSNPFDDIEPRTTALERKADREAEERRLAAKDTNSRKIKGKKNLNLLSFGDEAESEEISIKAIAPNKRKIASSHDLLTDDQRLSKEGLDPTAKSRISAPAASSQEEVAPALKKRNMRNEKEESESEEDSSDSEMEQSKALPNAKQSAPSSKVSAVRSEVAKLQNELRQMESAKRAARATEASTDKSTQKMNPLEAMRNKYKGKALMGKRLKSSGEDKDILQNLAAFKDKILNPDDSVSKSKPEKLKEEKVCGLHGLAGCRSCVKHGEDDDADDDDSGWFAHDLHFKKDAANVYEPTVDDYSFFDPRNPQASDEKKRVKDSGSRESGGRGFQQRDSVVQFIFGDQMDWLKQQTRRSPQLEGDTRRMSVGDTRTQIQFQRQSRTQSQSSSEAESHCLHVSTSVSGFVVVVPKKGTMTHVLTATNAVLGAHGFDHHQVMALRTSDGHVFDLTVAVAIATENNQHILALSDQESRVAMRRVVTHSFFDSILDHDHTPTPTPLLMAPKDSMVPFNHDSLMPPATFNHSAVAFNRDDTPDRSSLTVFLSYCWANSAAASGAERSGSCDPRHVRNYLLSEGFSDVWIDTEKINSGDDLFEQIANGLMSSDVMVVCVSDEYAASKNCVRELNFGLNVMKIPFIPLVVGSGFKWQMTKVGLMFGDQTYIDATNEKHIHDRLEDLVTALDRVISSRQSLQESAQDEEQGTISAIEQLLAPSEEEEESDEPEDVPIDQDGVPLKLALFSKNKFANGFVDTMAIVDVSVGDKVEVLRWRKNNRHHFVAGGLHWVPVTVLEILPAPMEGSSGRRIRVLFQSRVSYSKTRNGPVMPTIVGEDEEWVEDFLIRKRTELPKVSPEYISGDAVEADQAPRRSSNSSTGSFNATSDTGTSVVNDDGDDDEDTYMYWPAYITSKLDNGKYLVKQGRGMGLIAETGNYAAALKPVSARLLRMGHDIKLYRVRQALTAGKLSVLPRGSIVRPENLPDSPPLDQLRWYGFDAEAAAGIATAAGAFLEVPDLEDVAPRSSTPQPSLNGGNGGKKMSKSKWDSLKYKNHYHGEAWDALTSKARILKVSRDLWTDASTYSTRADPFTKAVIWVSYNFQTAIENCGVDPSHLIKMLVARNISVLDCAAEVGNVELLNQDQVRVRLMKGVVKANIFLALLTPEYCQSEIHRKEVEYARRLNIPITYAVLKPLSATTSTGKESGSFLNFLSADNMIDLTVKQLLLARLDTLVYKMALIGREADEKLRAARLRDEDPNDLPWKRNALKVGTGDGVEALDCVLMDVECVEFVATENQGADVPSVVQTPVSPQLMTKTDADVQTVSVCGLSWTHHISLLSQGDAPKDKFRWACQHMVSPSPALSFLMTWQYDGMVDWDSSNVGRILFKPTKLLRYCCQPVDSSIDAWAVGDLVEVRMYWFAGDLGDSYLWWPGKIIQSINKSEYIVLLQHSETMPSATLPYIKATNAQLRTGVDPRASKWHHLSHFYIDERETPDGSMQNIPAYRYGGELMDRYIRSIQSPEAMTRMNHRVPRKDLPPVTDMRVIEYSKDGPKLISCKPLPELAKMVARLDSDPNPTLWTNGVVIHDEGAVVEFTEWTVRCAVSAYSFFEKSLPERGLYVEVEIVDMDWCYDAGHAHVSIGIVPTNYPPFCAVGWTNLSIGYSSMHGRKLTSSDMVDYGVQGRPYGPGDVVGVGVTIKGEVFYTLNGEFQFRTSYDGTFFRHHLGISSDGPAVLKVTAEKEQFKVPADVLEGLFNLPFYTSSRVTKEQ</sequence>
<proteinExistence type="inferred from homology"/>
<feature type="compositionally biased region" description="Acidic residues" evidence="10">
    <location>
        <begin position="287"/>
        <end position="300"/>
    </location>
</feature>
<comment type="subcellular location">
    <subcellularLocation>
        <location evidence="2">Nucleus</location>
    </subcellularLocation>
</comment>
<dbReference type="Gene3D" id="2.40.100.10">
    <property type="entry name" value="Cyclophilin-like"/>
    <property type="match status" value="1"/>
</dbReference>
<feature type="compositionally biased region" description="Basic and acidic residues" evidence="10">
    <location>
        <begin position="242"/>
        <end position="254"/>
    </location>
</feature>
<comment type="similarity">
    <text evidence="4">Belongs to the cyclophilin-type PPIase family. CWC27 subfamily.</text>
</comment>
<dbReference type="GO" id="GO:0003755">
    <property type="term" value="F:peptidyl-prolyl cis-trans isomerase activity"/>
    <property type="evidence" value="ECO:0007669"/>
    <property type="project" value="UniProtKB-EC"/>
</dbReference>
<keyword evidence="3" id="KW-0539">Nucleus</keyword>
<feature type="region of interest" description="Disordered" evidence="10">
    <location>
        <begin position="1178"/>
        <end position="1201"/>
    </location>
</feature>
<dbReference type="InterPro" id="IPR044666">
    <property type="entry name" value="Cyclophilin_A-like"/>
</dbReference>
<dbReference type="PANTHER" id="PTHR45625">
    <property type="entry name" value="PEPTIDYL-PROLYL CIS-TRANS ISOMERASE-RELATED"/>
    <property type="match status" value="1"/>
</dbReference>
<dbReference type="EMBL" id="QEAP01000445">
    <property type="protein sequence ID" value="TPX66392.1"/>
    <property type="molecule type" value="Genomic_DNA"/>
</dbReference>
<dbReference type="InterPro" id="IPR020892">
    <property type="entry name" value="Cyclophilin-type_PPIase_CS"/>
</dbReference>
<reference evidence="12 13" key="1">
    <citation type="journal article" date="2019" name="Sci. Rep.">
        <title>Comparative genomics of chytrid fungi reveal insights into the obligate biotrophic and pathogenic lifestyle of Synchytrium endobioticum.</title>
        <authorList>
            <person name="van de Vossenberg B.T.L.H."/>
            <person name="Warris S."/>
            <person name="Nguyen H.D.T."/>
            <person name="van Gent-Pelzer M.P.E."/>
            <person name="Joly D.L."/>
            <person name="van de Geest H.C."/>
            <person name="Bonants P.J.M."/>
            <person name="Smith D.S."/>
            <person name="Levesque C.A."/>
            <person name="van der Lee T.A.J."/>
        </authorList>
    </citation>
    <scope>NUCLEOTIDE SEQUENCE [LARGE SCALE GENOMIC DNA]</scope>
    <source>
        <strain evidence="12 13">CBS 675.73</strain>
    </source>
</reference>
<dbReference type="OrthoDB" id="442970at2759"/>
<feature type="region of interest" description="Disordered" evidence="10">
    <location>
        <begin position="1017"/>
        <end position="1055"/>
    </location>
</feature>